<dbReference type="InterPro" id="IPR010923">
    <property type="entry name" value="T(6)A37_SUA5"/>
</dbReference>
<comment type="similarity">
    <text evidence="2 13">Belongs to the SUA5 family.</text>
</comment>
<dbReference type="PIRSF" id="PIRSF004930">
    <property type="entry name" value="Tln_factor_SUA5"/>
    <property type="match status" value="1"/>
</dbReference>
<evidence type="ECO:0000259" key="15">
    <source>
        <dbReference type="PROSITE" id="PS51163"/>
    </source>
</evidence>
<dbReference type="Proteomes" id="UP000610862">
    <property type="component" value="Unassembled WGS sequence"/>
</dbReference>
<evidence type="ECO:0000256" key="8">
    <source>
        <dbReference type="ARBA" id="ARBA00022695"/>
    </source>
</evidence>
<feature type="binding site" evidence="14">
    <location>
        <position position="140"/>
    </location>
    <ligand>
        <name>ATP</name>
        <dbReference type="ChEBI" id="CHEBI:30616"/>
    </ligand>
</feature>
<evidence type="ECO:0000256" key="5">
    <source>
        <dbReference type="ARBA" id="ARBA00022490"/>
    </source>
</evidence>
<dbReference type="PANTHER" id="PTHR17490">
    <property type="entry name" value="SUA5"/>
    <property type="match status" value="1"/>
</dbReference>
<comment type="catalytic activity">
    <reaction evidence="12 13">
        <text>L-threonine + hydrogencarbonate + ATP = L-threonylcarbamoyladenylate + diphosphate + H2O</text>
        <dbReference type="Rhea" id="RHEA:36407"/>
        <dbReference type="ChEBI" id="CHEBI:15377"/>
        <dbReference type="ChEBI" id="CHEBI:17544"/>
        <dbReference type="ChEBI" id="CHEBI:30616"/>
        <dbReference type="ChEBI" id="CHEBI:33019"/>
        <dbReference type="ChEBI" id="CHEBI:57926"/>
        <dbReference type="ChEBI" id="CHEBI:73682"/>
        <dbReference type="EC" id="2.7.7.87"/>
    </reaction>
</comment>
<evidence type="ECO:0000256" key="12">
    <source>
        <dbReference type="ARBA" id="ARBA00048366"/>
    </source>
</evidence>
<accession>A0A926E563</accession>
<dbReference type="GO" id="GO:0006450">
    <property type="term" value="P:regulation of translational fidelity"/>
    <property type="evidence" value="ECO:0007669"/>
    <property type="project" value="TreeGrafter"/>
</dbReference>
<dbReference type="GO" id="GO:0003725">
    <property type="term" value="F:double-stranded RNA binding"/>
    <property type="evidence" value="ECO:0007669"/>
    <property type="project" value="UniProtKB-UniRule"/>
</dbReference>
<dbReference type="Pfam" id="PF01300">
    <property type="entry name" value="Sua5_yciO_yrdC"/>
    <property type="match status" value="1"/>
</dbReference>
<feature type="binding site" evidence="14">
    <location>
        <position position="192"/>
    </location>
    <ligand>
        <name>ATP</name>
        <dbReference type="ChEBI" id="CHEBI:30616"/>
    </ligand>
</feature>
<feature type="binding site" evidence="14">
    <location>
        <position position="32"/>
    </location>
    <ligand>
        <name>L-threonine</name>
        <dbReference type="ChEBI" id="CHEBI:57926"/>
    </ligand>
</feature>
<evidence type="ECO:0000256" key="13">
    <source>
        <dbReference type="PIRNR" id="PIRNR004930"/>
    </source>
</evidence>
<dbReference type="GO" id="GO:0005524">
    <property type="term" value="F:ATP binding"/>
    <property type="evidence" value="ECO:0007669"/>
    <property type="project" value="UniProtKB-UniRule"/>
</dbReference>
<dbReference type="Gene3D" id="3.90.870.10">
    <property type="entry name" value="DHBP synthase"/>
    <property type="match status" value="1"/>
</dbReference>
<keyword evidence="10 13" id="KW-0067">ATP-binding</keyword>
<dbReference type="InterPro" id="IPR005145">
    <property type="entry name" value="Sua5_C"/>
</dbReference>
<feature type="domain" description="YrdC-like" evidence="15">
    <location>
        <begin position="10"/>
        <end position="196"/>
    </location>
</feature>
<dbReference type="InterPro" id="IPR038385">
    <property type="entry name" value="Sua5/YwlC_C"/>
</dbReference>
<evidence type="ECO:0000256" key="7">
    <source>
        <dbReference type="ARBA" id="ARBA00022694"/>
    </source>
</evidence>
<feature type="binding site" evidence="14">
    <location>
        <position position="64"/>
    </location>
    <ligand>
        <name>L-threonine</name>
        <dbReference type="ChEBI" id="CHEBI:57926"/>
    </ligand>
</feature>
<dbReference type="EMBL" id="JACRTA010000001">
    <property type="protein sequence ID" value="MBC8568010.1"/>
    <property type="molecule type" value="Genomic_DNA"/>
</dbReference>
<dbReference type="GO" id="GO:0061710">
    <property type="term" value="F:L-threonylcarbamoyladenylate synthase"/>
    <property type="evidence" value="ECO:0007669"/>
    <property type="project" value="UniProtKB-EC"/>
</dbReference>
<keyword evidence="5 13" id="KW-0963">Cytoplasm</keyword>
<evidence type="ECO:0000313" key="17">
    <source>
        <dbReference type="Proteomes" id="UP000610862"/>
    </source>
</evidence>
<dbReference type="PROSITE" id="PS51163">
    <property type="entry name" value="YRDC"/>
    <property type="match status" value="1"/>
</dbReference>
<protein>
    <recommendedName>
        <fullName evidence="4 13">Threonylcarbamoyl-AMP synthase</fullName>
        <shortName evidence="13">TC-AMP synthase</shortName>
        <ecNumber evidence="3 13">2.7.7.87</ecNumber>
    </recommendedName>
    <alternativeName>
        <fullName evidence="11 13">L-threonylcarbamoyladenylate synthase</fullName>
    </alternativeName>
</protein>
<keyword evidence="6 13" id="KW-0808">Transferase</keyword>
<keyword evidence="7 13" id="KW-0819">tRNA processing</keyword>
<dbReference type="GO" id="GO:0005737">
    <property type="term" value="C:cytoplasm"/>
    <property type="evidence" value="ECO:0007669"/>
    <property type="project" value="UniProtKB-SubCell"/>
</dbReference>
<dbReference type="RefSeq" id="WP_177267529.1">
    <property type="nucleotide sequence ID" value="NZ_JACRTA010000001.1"/>
</dbReference>
<feature type="binding site" evidence="14">
    <location>
        <position position="250"/>
    </location>
    <ligand>
        <name>ATP</name>
        <dbReference type="ChEBI" id="CHEBI:30616"/>
    </ligand>
</feature>
<evidence type="ECO:0000256" key="1">
    <source>
        <dbReference type="ARBA" id="ARBA00004496"/>
    </source>
</evidence>
<evidence type="ECO:0000256" key="2">
    <source>
        <dbReference type="ARBA" id="ARBA00007663"/>
    </source>
</evidence>
<comment type="function">
    <text evidence="13">Required for the formation of a threonylcarbamoyl group on adenosine at position 37 (t(6)A37) in tRNAs that read codons beginning with adenine.</text>
</comment>
<sequence length="346" mass="37232">MQTKIFTTSEWDIRQAAVIIKNGGLVAFPTETVYGLGADAFDEEAVARIYAAKGRPSDNPMIVHIARASDIGQLTPMLSADIVALIDNFWPGPLTMVLKKKECVPDRTTGGLDTVAVRMPDSEAALSLINMAGCPIAAPSANISGSPSPTRAKDVIADMNGRIDAVISGEDCRVGIESTVVDMTGDNPIILRPGIITAENIEAAIGKKVRYDEALLKDVDIGTLDPADGADINGANNYKPKSPGMKYKHYAPKAQMTVIEGRREKVKSEIERLKILNERLGLKVGVILFEEKAFIEAAHDFFSKLRDLDSEGVDLILAGAMSDRDGVGFAVMNRMLKSAGYNIARV</sequence>
<dbReference type="NCBIfam" id="TIGR00057">
    <property type="entry name" value="L-threonylcarbamoyladenylate synthase"/>
    <property type="match status" value="1"/>
</dbReference>
<comment type="subcellular location">
    <subcellularLocation>
        <location evidence="1 13">Cytoplasm</location>
    </subcellularLocation>
</comment>
<keyword evidence="17" id="KW-1185">Reference proteome</keyword>
<evidence type="ECO:0000256" key="6">
    <source>
        <dbReference type="ARBA" id="ARBA00022679"/>
    </source>
</evidence>
<feature type="binding site" evidence="14">
    <location>
        <position position="118"/>
    </location>
    <ligand>
        <name>ATP</name>
        <dbReference type="ChEBI" id="CHEBI:30616"/>
    </ligand>
</feature>
<reference evidence="16" key="1">
    <citation type="submission" date="2020-08" db="EMBL/GenBank/DDBJ databases">
        <title>Genome public.</title>
        <authorList>
            <person name="Liu C."/>
            <person name="Sun Q."/>
        </authorList>
    </citation>
    <scope>NUCLEOTIDE SEQUENCE</scope>
    <source>
        <strain evidence="16">NSJ-24</strain>
    </source>
</reference>
<dbReference type="InterPro" id="IPR050156">
    <property type="entry name" value="TC-AMP_synthase_SUA5"/>
</dbReference>
<dbReference type="SUPFAM" id="SSF55821">
    <property type="entry name" value="YrdC/RibB"/>
    <property type="match status" value="1"/>
</dbReference>
<evidence type="ECO:0000256" key="3">
    <source>
        <dbReference type="ARBA" id="ARBA00012584"/>
    </source>
</evidence>
<dbReference type="InterPro" id="IPR006070">
    <property type="entry name" value="Sua5-like_dom"/>
</dbReference>
<dbReference type="InterPro" id="IPR017945">
    <property type="entry name" value="DHBP_synth_RibB-like_a/b_dom"/>
</dbReference>
<name>A0A926E563_9FIRM</name>
<comment type="caution">
    <text evidence="16">The sequence shown here is derived from an EMBL/GenBank/DDBJ whole genome shotgun (WGS) entry which is preliminary data.</text>
</comment>
<evidence type="ECO:0000256" key="4">
    <source>
        <dbReference type="ARBA" id="ARBA00015492"/>
    </source>
</evidence>
<evidence type="ECO:0000313" key="16">
    <source>
        <dbReference type="EMBL" id="MBC8568010.1"/>
    </source>
</evidence>
<dbReference type="AlphaFoldDB" id="A0A926E563"/>
<dbReference type="GO" id="GO:0000049">
    <property type="term" value="F:tRNA binding"/>
    <property type="evidence" value="ECO:0007669"/>
    <property type="project" value="TreeGrafter"/>
</dbReference>
<feature type="binding site" evidence="14">
    <location>
        <position position="138"/>
    </location>
    <ligand>
        <name>L-threonine</name>
        <dbReference type="ChEBI" id="CHEBI:57926"/>
    </ligand>
</feature>
<evidence type="ECO:0000256" key="9">
    <source>
        <dbReference type="ARBA" id="ARBA00022741"/>
    </source>
</evidence>
<dbReference type="Pfam" id="PF03481">
    <property type="entry name" value="Sua5_C"/>
    <property type="match status" value="1"/>
</dbReference>
<keyword evidence="9 13" id="KW-0547">Nucleotide-binding</keyword>
<dbReference type="PANTHER" id="PTHR17490:SF16">
    <property type="entry name" value="THREONYLCARBAMOYL-AMP SYNTHASE"/>
    <property type="match status" value="1"/>
</dbReference>
<dbReference type="GO" id="GO:0008033">
    <property type="term" value="P:tRNA processing"/>
    <property type="evidence" value="ECO:0007669"/>
    <property type="project" value="UniProtKB-KW"/>
</dbReference>
<evidence type="ECO:0000256" key="11">
    <source>
        <dbReference type="ARBA" id="ARBA00029774"/>
    </source>
</evidence>
<feature type="binding site" evidence="14">
    <location>
        <position position="114"/>
    </location>
    <ligand>
        <name>ATP</name>
        <dbReference type="ChEBI" id="CHEBI:30616"/>
    </ligand>
</feature>
<evidence type="ECO:0000256" key="14">
    <source>
        <dbReference type="PIRSR" id="PIRSR004930-1"/>
    </source>
</evidence>
<evidence type="ECO:0000256" key="10">
    <source>
        <dbReference type="ARBA" id="ARBA00022840"/>
    </source>
</evidence>
<dbReference type="FunFam" id="3.90.870.10:FF:000009">
    <property type="entry name" value="Threonylcarbamoyl-AMP synthase, putative"/>
    <property type="match status" value="1"/>
</dbReference>
<proteinExistence type="inferred from homology"/>
<feature type="binding site" evidence="14">
    <location>
        <position position="59"/>
    </location>
    <ligand>
        <name>ATP</name>
        <dbReference type="ChEBI" id="CHEBI:30616"/>
    </ligand>
</feature>
<feature type="binding site" evidence="14">
    <location>
        <position position="178"/>
    </location>
    <ligand>
        <name>L-threonine</name>
        <dbReference type="ChEBI" id="CHEBI:57926"/>
    </ligand>
</feature>
<organism evidence="16 17">
    <name type="scientific">Lentihominibacter hominis</name>
    <dbReference type="NCBI Taxonomy" id="2763645"/>
    <lineage>
        <taxon>Bacteria</taxon>
        <taxon>Bacillati</taxon>
        <taxon>Bacillota</taxon>
        <taxon>Clostridia</taxon>
        <taxon>Peptostreptococcales</taxon>
        <taxon>Anaerovoracaceae</taxon>
        <taxon>Lentihominibacter</taxon>
    </lineage>
</organism>
<keyword evidence="8 13" id="KW-0548">Nucleotidyltransferase</keyword>
<dbReference type="EC" id="2.7.7.87" evidence="3 13"/>
<dbReference type="Gene3D" id="3.40.50.11030">
    <property type="entry name" value="Threonylcarbamoyl-AMP synthase, C-terminal domain"/>
    <property type="match status" value="1"/>
</dbReference>
<feature type="binding site" evidence="14">
    <location>
        <position position="55"/>
    </location>
    <ligand>
        <name>ATP</name>
        <dbReference type="ChEBI" id="CHEBI:30616"/>
    </ligand>
</feature>
<gene>
    <name evidence="16" type="ORF">H8692_04410</name>
</gene>
<feature type="binding site" evidence="14">
    <location>
        <position position="148"/>
    </location>
    <ligand>
        <name>ATP</name>
        <dbReference type="ChEBI" id="CHEBI:30616"/>
    </ligand>
</feature>